<keyword evidence="1" id="KW-0812">Transmembrane</keyword>
<evidence type="ECO:0000313" key="2">
    <source>
        <dbReference type="EMBL" id="MBX29579.1"/>
    </source>
</evidence>
<dbReference type="EMBL" id="GGEC01049095">
    <property type="protein sequence ID" value="MBX29579.1"/>
    <property type="molecule type" value="Transcribed_RNA"/>
</dbReference>
<proteinExistence type="predicted"/>
<name>A0A2P2MH75_RHIMU</name>
<organism evidence="2">
    <name type="scientific">Rhizophora mucronata</name>
    <name type="common">Asiatic mangrove</name>
    <dbReference type="NCBI Taxonomy" id="61149"/>
    <lineage>
        <taxon>Eukaryota</taxon>
        <taxon>Viridiplantae</taxon>
        <taxon>Streptophyta</taxon>
        <taxon>Embryophyta</taxon>
        <taxon>Tracheophyta</taxon>
        <taxon>Spermatophyta</taxon>
        <taxon>Magnoliopsida</taxon>
        <taxon>eudicotyledons</taxon>
        <taxon>Gunneridae</taxon>
        <taxon>Pentapetalae</taxon>
        <taxon>rosids</taxon>
        <taxon>fabids</taxon>
        <taxon>Malpighiales</taxon>
        <taxon>Rhizophoraceae</taxon>
        <taxon>Rhizophora</taxon>
    </lineage>
</organism>
<protein>
    <submittedName>
        <fullName evidence="2">Uncharacterized protein MANES_11G142100</fullName>
    </submittedName>
</protein>
<keyword evidence="1" id="KW-0472">Membrane</keyword>
<dbReference type="AlphaFoldDB" id="A0A2P2MH75"/>
<accession>A0A2P2MH75</accession>
<keyword evidence="1" id="KW-1133">Transmembrane helix</keyword>
<reference evidence="2" key="1">
    <citation type="submission" date="2018-02" db="EMBL/GenBank/DDBJ databases">
        <title>Rhizophora mucronata_Transcriptome.</title>
        <authorList>
            <person name="Meera S.P."/>
            <person name="Sreeshan A."/>
            <person name="Augustine A."/>
        </authorList>
    </citation>
    <scope>NUCLEOTIDE SEQUENCE</scope>
    <source>
        <tissue evidence="2">Leaf</tissue>
    </source>
</reference>
<evidence type="ECO:0000256" key="1">
    <source>
        <dbReference type="SAM" id="Phobius"/>
    </source>
</evidence>
<feature type="transmembrane region" description="Helical" evidence="1">
    <location>
        <begin position="12"/>
        <end position="37"/>
    </location>
</feature>
<sequence length="45" mass="5335">MLVVSWFQKNLWTMILNFLTCFIVRFVVSAVLTLSGFQLHILYIQ</sequence>